<accession>A0ABV1TMG9</accession>
<dbReference type="EMBL" id="JBEOZM010000015">
    <property type="protein sequence ID" value="MER6271230.1"/>
    <property type="molecule type" value="Genomic_DNA"/>
</dbReference>
<reference evidence="2 3" key="1">
    <citation type="submission" date="2024-06" db="EMBL/GenBank/DDBJ databases">
        <title>The Natural Products Discovery Center: Release of the First 8490 Sequenced Strains for Exploring Actinobacteria Biosynthetic Diversity.</title>
        <authorList>
            <person name="Kalkreuter E."/>
            <person name="Kautsar S.A."/>
            <person name="Yang D."/>
            <person name="Bader C.D."/>
            <person name="Teijaro C.N."/>
            <person name="Fluegel L."/>
            <person name="Davis C.M."/>
            <person name="Simpson J.R."/>
            <person name="Lauterbach L."/>
            <person name="Steele A.D."/>
            <person name="Gui C."/>
            <person name="Meng S."/>
            <person name="Li G."/>
            <person name="Viehrig K."/>
            <person name="Ye F."/>
            <person name="Su P."/>
            <person name="Kiefer A.F."/>
            <person name="Nichols A."/>
            <person name="Cepeda A.J."/>
            <person name="Yan W."/>
            <person name="Fan B."/>
            <person name="Jiang Y."/>
            <person name="Adhikari A."/>
            <person name="Zheng C.-J."/>
            <person name="Schuster L."/>
            <person name="Cowan T.M."/>
            <person name="Smanski M.J."/>
            <person name="Chevrette M.G."/>
            <person name="De Carvalho L.P.S."/>
            <person name="Shen B."/>
        </authorList>
    </citation>
    <scope>NUCLEOTIDE SEQUENCE [LARGE SCALE GENOMIC DNA]</scope>
    <source>
        <strain evidence="2 3">NPDC001694</strain>
    </source>
</reference>
<comment type="caution">
    <text evidence="2">The sequence shown here is derived from an EMBL/GenBank/DDBJ whole genome shotgun (WGS) entry which is preliminary data.</text>
</comment>
<protein>
    <submittedName>
        <fullName evidence="2">Uncharacterized protein</fullName>
    </submittedName>
</protein>
<sequence length="75" mass="7928">MGDPIIQCSMPGEHGTCGFLARSPLPSDARGTGHPVGDEEPREPSVTLAEVLLRHRVGAVFGAPEPTELPVFSFC</sequence>
<evidence type="ECO:0000313" key="3">
    <source>
        <dbReference type="Proteomes" id="UP001490365"/>
    </source>
</evidence>
<evidence type="ECO:0000313" key="2">
    <source>
        <dbReference type="EMBL" id="MER6271230.1"/>
    </source>
</evidence>
<feature type="region of interest" description="Disordered" evidence="1">
    <location>
        <begin position="22"/>
        <end position="43"/>
    </location>
</feature>
<dbReference type="Proteomes" id="UP001490365">
    <property type="component" value="Unassembled WGS sequence"/>
</dbReference>
<organism evidence="2 3">
    <name type="scientific">Streptomyces sp. 900105755</name>
    <dbReference type="NCBI Taxonomy" id="3154389"/>
    <lineage>
        <taxon>Bacteria</taxon>
        <taxon>Bacillati</taxon>
        <taxon>Actinomycetota</taxon>
        <taxon>Actinomycetes</taxon>
        <taxon>Kitasatosporales</taxon>
        <taxon>Streptomycetaceae</taxon>
        <taxon>Streptomyces</taxon>
    </lineage>
</organism>
<keyword evidence="3" id="KW-1185">Reference proteome</keyword>
<gene>
    <name evidence="2" type="ORF">ABT211_28635</name>
</gene>
<name>A0ABV1TMG9_9ACTN</name>
<proteinExistence type="predicted"/>
<dbReference type="RefSeq" id="WP_351959639.1">
    <property type="nucleotide sequence ID" value="NZ_JBEOZM010000015.1"/>
</dbReference>
<evidence type="ECO:0000256" key="1">
    <source>
        <dbReference type="SAM" id="MobiDB-lite"/>
    </source>
</evidence>